<proteinExistence type="predicted"/>
<name>A0A397JF22_9GLOM</name>
<dbReference type="AlphaFoldDB" id="A0A397JF22"/>
<protein>
    <submittedName>
        <fullName evidence="1">Uncharacterized protein</fullName>
    </submittedName>
</protein>
<evidence type="ECO:0000313" key="2">
    <source>
        <dbReference type="Proteomes" id="UP000266861"/>
    </source>
</evidence>
<accession>A0A397JF22</accession>
<evidence type="ECO:0000313" key="1">
    <source>
        <dbReference type="EMBL" id="RHZ84556.1"/>
    </source>
</evidence>
<dbReference type="Proteomes" id="UP000266861">
    <property type="component" value="Unassembled WGS sequence"/>
</dbReference>
<comment type="caution">
    <text evidence="1">The sequence shown here is derived from an EMBL/GenBank/DDBJ whole genome shotgun (WGS) entry which is preliminary data.</text>
</comment>
<reference evidence="1 2" key="1">
    <citation type="submission" date="2018-08" db="EMBL/GenBank/DDBJ databases">
        <title>Genome and evolution of the arbuscular mycorrhizal fungus Diversispora epigaea (formerly Glomus versiforme) and its bacterial endosymbionts.</title>
        <authorList>
            <person name="Sun X."/>
            <person name="Fei Z."/>
            <person name="Harrison M."/>
        </authorList>
    </citation>
    <scope>NUCLEOTIDE SEQUENCE [LARGE SCALE GENOMIC DNA]</scope>
    <source>
        <strain evidence="1 2">IT104</strain>
    </source>
</reference>
<organism evidence="1 2">
    <name type="scientific">Diversispora epigaea</name>
    <dbReference type="NCBI Taxonomy" id="1348612"/>
    <lineage>
        <taxon>Eukaryota</taxon>
        <taxon>Fungi</taxon>
        <taxon>Fungi incertae sedis</taxon>
        <taxon>Mucoromycota</taxon>
        <taxon>Glomeromycotina</taxon>
        <taxon>Glomeromycetes</taxon>
        <taxon>Diversisporales</taxon>
        <taxon>Diversisporaceae</taxon>
        <taxon>Diversispora</taxon>
    </lineage>
</organism>
<sequence>MNLSDRLRLSFDHLEISRGKFKKGNLRYKIFIWGIENSRGENCDDNLDKSCLENLNLEFERLREIMRAIIHKAIEEIINFYLQLESADEIY</sequence>
<keyword evidence="2" id="KW-1185">Reference proteome</keyword>
<dbReference type="EMBL" id="PQFF01000075">
    <property type="protein sequence ID" value="RHZ84556.1"/>
    <property type="molecule type" value="Genomic_DNA"/>
</dbReference>
<gene>
    <name evidence="1" type="ORF">Glove_79g74</name>
</gene>